<feature type="transmembrane region" description="Helical" evidence="1">
    <location>
        <begin position="71"/>
        <end position="91"/>
    </location>
</feature>
<keyword evidence="1" id="KW-1133">Transmembrane helix</keyword>
<dbReference type="Proteomes" id="UP000325563">
    <property type="component" value="Chromosome"/>
</dbReference>
<organism evidence="2 3">
    <name type="scientific">Streptomyces vinaceus</name>
    <dbReference type="NCBI Taxonomy" id="1960"/>
    <lineage>
        <taxon>Bacteria</taxon>
        <taxon>Bacillati</taxon>
        <taxon>Actinomycetota</taxon>
        <taxon>Actinomycetes</taxon>
        <taxon>Kitasatosporales</taxon>
        <taxon>Streptomycetaceae</taxon>
        <taxon>Streptomyces</taxon>
    </lineage>
</organism>
<dbReference type="EMBL" id="CP023692">
    <property type="protein sequence ID" value="QEV44379.1"/>
    <property type="molecule type" value="Genomic_DNA"/>
</dbReference>
<dbReference type="InterPro" id="IPR021401">
    <property type="entry name" value="DUF3040"/>
</dbReference>
<proteinExistence type="predicted"/>
<dbReference type="Pfam" id="PF11239">
    <property type="entry name" value="DUF3040"/>
    <property type="match status" value="1"/>
</dbReference>
<keyword evidence="1" id="KW-0812">Transmembrane</keyword>
<sequence length="107" mass="11796">MEVVMDGAGLSDHERRALSAIEADLEADRSLRRILRAAHAGPRRRVLAACLLGAVTLGLLVAAAVTVSPPLIWGFAAAWTLTVLLTLPLAGQWIRRRWQRREHAERL</sequence>
<evidence type="ECO:0000313" key="2">
    <source>
        <dbReference type="EMBL" id="QEV44379.1"/>
    </source>
</evidence>
<evidence type="ECO:0000256" key="1">
    <source>
        <dbReference type="SAM" id="Phobius"/>
    </source>
</evidence>
<keyword evidence="1" id="KW-0472">Membrane</keyword>
<accession>A0A5J6J0A8</accession>
<dbReference type="AlphaFoldDB" id="A0A5J6J0A8"/>
<protein>
    <submittedName>
        <fullName evidence="2">DUF3040 domain-containing protein</fullName>
    </submittedName>
</protein>
<evidence type="ECO:0000313" key="3">
    <source>
        <dbReference type="Proteomes" id="UP000325563"/>
    </source>
</evidence>
<name>A0A5J6J0A8_STRVI</name>
<dbReference type="KEGG" id="svn:CP980_04215"/>
<gene>
    <name evidence="2" type="ORF">CP980_04215</name>
</gene>
<reference evidence="2 3" key="1">
    <citation type="submission" date="2017-09" db="EMBL/GenBank/DDBJ databases">
        <authorList>
            <person name="Lee N."/>
            <person name="Cho B.-K."/>
        </authorList>
    </citation>
    <scope>NUCLEOTIDE SEQUENCE [LARGE SCALE GENOMIC DNA]</scope>
    <source>
        <strain evidence="2 3">ATCC 27476</strain>
    </source>
</reference>
<keyword evidence="3" id="KW-1185">Reference proteome</keyword>
<feature type="transmembrane region" description="Helical" evidence="1">
    <location>
        <begin position="46"/>
        <end position="65"/>
    </location>
</feature>